<feature type="transmembrane region" description="Helical" evidence="1">
    <location>
        <begin position="37"/>
        <end position="58"/>
    </location>
</feature>
<keyword evidence="1" id="KW-1133">Transmembrane helix</keyword>
<dbReference type="EMBL" id="KI536799">
    <property type="protein sequence ID" value="ESR48149.1"/>
    <property type="molecule type" value="Genomic_DNA"/>
</dbReference>
<proteinExistence type="predicted"/>
<evidence type="ECO:0000313" key="2">
    <source>
        <dbReference type="EMBL" id="ESR48149.1"/>
    </source>
</evidence>
<sequence length="67" mass="8048">MSFCPYSIPFRLNLSLIFPFCKLLLQKKSLDFCEDYRLVCFFPNSMSGWLVSFIFYLWNIVEYLKNG</sequence>
<keyword evidence="1" id="KW-0812">Transmembrane</keyword>
<protein>
    <submittedName>
        <fullName evidence="2">Uncharacterized protein</fullName>
    </submittedName>
</protein>
<dbReference type="Proteomes" id="UP000030687">
    <property type="component" value="Unassembled WGS sequence"/>
</dbReference>
<dbReference type="KEGG" id="cic:CICLE_v10003732mg"/>
<keyword evidence="1" id="KW-0472">Membrane</keyword>
<accession>V4V7T7</accession>
<gene>
    <name evidence="2" type="ORF">CICLE_v10003732mg</name>
</gene>
<dbReference type="InParanoid" id="V4V7T7"/>
<organism evidence="2 3">
    <name type="scientific">Citrus clementina</name>
    <name type="common">Clementine</name>
    <name type="synonym">Citrus deliciosa x Citrus sinensis</name>
    <dbReference type="NCBI Taxonomy" id="85681"/>
    <lineage>
        <taxon>Eukaryota</taxon>
        <taxon>Viridiplantae</taxon>
        <taxon>Streptophyta</taxon>
        <taxon>Embryophyta</taxon>
        <taxon>Tracheophyta</taxon>
        <taxon>Spermatophyta</taxon>
        <taxon>Magnoliopsida</taxon>
        <taxon>eudicotyledons</taxon>
        <taxon>Gunneridae</taxon>
        <taxon>Pentapetalae</taxon>
        <taxon>rosids</taxon>
        <taxon>malvids</taxon>
        <taxon>Sapindales</taxon>
        <taxon>Rutaceae</taxon>
        <taxon>Aurantioideae</taxon>
        <taxon>Citrus</taxon>
    </lineage>
</organism>
<evidence type="ECO:0000313" key="3">
    <source>
        <dbReference type="Proteomes" id="UP000030687"/>
    </source>
</evidence>
<dbReference type="Gramene" id="ESR48149">
    <property type="protein sequence ID" value="ESR48149"/>
    <property type="gene ID" value="CICLE_v10003732mg"/>
</dbReference>
<evidence type="ECO:0000256" key="1">
    <source>
        <dbReference type="SAM" id="Phobius"/>
    </source>
</evidence>
<dbReference type="AlphaFoldDB" id="V4V7T7"/>
<keyword evidence="3" id="KW-1185">Reference proteome</keyword>
<name>V4V7T7_CITCL</name>
<reference evidence="2 3" key="1">
    <citation type="submission" date="2013-10" db="EMBL/GenBank/DDBJ databases">
        <authorList>
            <consortium name="International Citrus Genome Consortium"/>
            <person name="Jenkins J."/>
            <person name="Schmutz J."/>
            <person name="Prochnik S."/>
            <person name="Rokhsar D."/>
            <person name="Gmitter F."/>
            <person name="Ollitrault P."/>
            <person name="Machado M."/>
            <person name="Talon M."/>
            <person name="Wincker P."/>
            <person name="Jaillon O."/>
            <person name="Morgante M."/>
        </authorList>
    </citation>
    <scope>NUCLEOTIDE SEQUENCE</scope>
    <source>
        <strain evidence="3">cv. Clemenules</strain>
    </source>
</reference>